<evidence type="ECO:0000313" key="1">
    <source>
        <dbReference type="EMBL" id="KAL2857951.1"/>
    </source>
</evidence>
<accession>A0ABR4L0G4</accession>
<evidence type="ECO:0000313" key="2">
    <source>
        <dbReference type="Proteomes" id="UP001610446"/>
    </source>
</evidence>
<comment type="caution">
    <text evidence="1">The sequence shown here is derived from an EMBL/GenBank/DDBJ whole genome shotgun (WGS) entry which is preliminary data.</text>
</comment>
<sequence>MRLQHGVTASVLGRLQPWTFNRRSWGRPNIHQSESFQESGRVPSGYLDHTNFKHVLTCRSARANGLTFPSFEVFASYRPRSEGCNQFIG</sequence>
<protein>
    <submittedName>
        <fullName evidence="1">Uncharacterized protein</fullName>
    </submittedName>
</protein>
<keyword evidence="2" id="KW-1185">Reference proteome</keyword>
<dbReference type="EMBL" id="JBFXLU010000002">
    <property type="protein sequence ID" value="KAL2857951.1"/>
    <property type="molecule type" value="Genomic_DNA"/>
</dbReference>
<proteinExistence type="predicted"/>
<dbReference type="Proteomes" id="UP001610446">
    <property type="component" value="Unassembled WGS sequence"/>
</dbReference>
<reference evidence="1 2" key="1">
    <citation type="submission" date="2024-07" db="EMBL/GenBank/DDBJ databases">
        <title>Section-level genome sequencing and comparative genomics of Aspergillus sections Usti and Cavernicolus.</title>
        <authorList>
            <consortium name="Lawrence Berkeley National Laboratory"/>
            <person name="Nybo J.L."/>
            <person name="Vesth T.C."/>
            <person name="Theobald S."/>
            <person name="Frisvad J.C."/>
            <person name="Larsen T.O."/>
            <person name="Kjaerboelling I."/>
            <person name="Rothschild-Mancinelli K."/>
            <person name="Lyhne E.K."/>
            <person name="Kogle M.E."/>
            <person name="Barry K."/>
            <person name="Clum A."/>
            <person name="Na H."/>
            <person name="Ledsgaard L."/>
            <person name="Lin J."/>
            <person name="Lipzen A."/>
            <person name="Kuo A."/>
            <person name="Riley R."/>
            <person name="Mondo S."/>
            <person name="Labutti K."/>
            <person name="Haridas S."/>
            <person name="Pangalinan J."/>
            <person name="Salamov A.A."/>
            <person name="Simmons B.A."/>
            <person name="Magnuson J.K."/>
            <person name="Chen J."/>
            <person name="Drula E."/>
            <person name="Henrissat B."/>
            <person name="Wiebenga A."/>
            <person name="Lubbers R.J."/>
            <person name="Gomes A.C."/>
            <person name="Makela M.R."/>
            <person name="Stajich J."/>
            <person name="Grigoriev I.V."/>
            <person name="Mortensen U.H."/>
            <person name="De Vries R.P."/>
            <person name="Baker S.E."/>
            <person name="Andersen M.R."/>
        </authorList>
    </citation>
    <scope>NUCLEOTIDE SEQUENCE [LARGE SCALE GENOMIC DNA]</scope>
    <source>
        <strain evidence="1 2">CBS 123904</strain>
    </source>
</reference>
<gene>
    <name evidence="1" type="ORF">BJY01DRAFT_70938</name>
</gene>
<name>A0ABR4L0G4_9EURO</name>
<organism evidence="1 2">
    <name type="scientific">Aspergillus pseudoustus</name>
    <dbReference type="NCBI Taxonomy" id="1810923"/>
    <lineage>
        <taxon>Eukaryota</taxon>
        <taxon>Fungi</taxon>
        <taxon>Dikarya</taxon>
        <taxon>Ascomycota</taxon>
        <taxon>Pezizomycotina</taxon>
        <taxon>Eurotiomycetes</taxon>
        <taxon>Eurotiomycetidae</taxon>
        <taxon>Eurotiales</taxon>
        <taxon>Aspergillaceae</taxon>
        <taxon>Aspergillus</taxon>
        <taxon>Aspergillus subgen. Nidulantes</taxon>
    </lineage>
</organism>